<reference evidence="3" key="1">
    <citation type="submission" date="2017-01" db="EMBL/GenBank/DDBJ databases">
        <authorList>
            <person name="Wang Y."/>
            <person name="White M."/>
            <person name="Kvist S."/>
            <person name="Moncalvo J.-M."/>
        </authorList>
    </citation>
    <scope>NUCLEOTIDE SEQUENCE [LARGE SCALE GENOMIC DNA]</scope>
    <source>
        <strain evidence="3">ID-206-W2</strain>
    </source>
</reference>
<evidence type="ECO:0000256" key="1">
    <source>
        <dbReference type="SAM" id="MobiDB-lite"/>
    </source>
</evidence>
<comment type="caution">
    <text evidence="2">The sequence shown here is derived from an EMBL/GenBank/DDBJ whole genome shotgun (WGS) entry which is preliminary data.</text>
</comment>
<proteinExistence type="predicted"/>
<feature type="region of interest" description="Disordered" evidence="1">
    <location>
        <begin position="739"/>
        <end position="771"/>
    </location>
</feature>
<evidence type="ECO:0000313" key="3">
    <source>
        <dbReference type="Proteomes" id="UP000187429"/>
    </source>
</evidence>
<dbReference type="OrthoDB" id="5575405at2759"/>
<protein>
    <submittedName>
        <fullName evidence="2">Uncharacterized protein</fullName>
    </submittedName>
</protein>
<feature type="region of interest" description="Disordered" evidence="1">
    <location>
        <begin position="606"/>
        <end position="627"/>
    </location>
</feature>
<dbReference type="EMBL" id="LSSM01000479">
    <property type="protein sequence ID" value="OMJ28801.1"/>
    <property type="molecule type" value="Genomic_DNA"/>
</dbReference>
<feature type="compositionally biased region" description="Low complexity" evidence="1">
    <location>
        <begin position="742"/>
        <end position="756"/>
    </location>
</feature>
<feature type="region of interest" description="Disordered" evidence="1">
    <location>
        <begin position="788"/>
        <end position="809"/>
    </location>
</feature>
<dbReference type="Proteomes" id="UP000187429">
    <property type="component" value="Unassembled WGS sequence"/>
</dbReference>
<name>A0A1R1YPH3_9FUNG</name>
<keyword evidence="3" id="KW-1185">Reference proteome</keyword>
<dbReference type="AlphaFoldDB" id="A0A1R1YPH3"/>
<feature type="compositionally biased region" description="Polar residues" evidence="1">
    <location>
        <begin position="614"/>
        <end position="627"/>
    </location>
</feature>
<accession>A0A1R1YPH3</accession>
<feature type="compositionally biased region" description="Basic and acidic residues" evidence="1">
    <location>
        <begin position="792"/>
        <end position="809"/>
    </location>
</feature>
<organism evidence="2 3">
    <name type="scientific">Smittium culicis</name>
    <dbReference type="NCBI Taxonomy" id="133412"/>
    <lineage>
        <taxon>Eukaryota</taxon>
        <taxon>Fungi</taxon>
        <taxon>Fungi incertae sedis</taxon>
        <taxon>Zoopagomycota</taxon>
        <taxon>Kickxellomycotina</taxon>
        <taxon>Harpellomycetes</taxon>
        <taxon>Harpellales</taxon>
        <taxon>Legeriomycetaceae</taxon>
        <taxon>Smittium</taxon>
    </lineage>
</organism>
<gene>
    <name evidence="2" type="ORF">AYI69_g1717</name>
</gene>
<evidence type="ECO:0000313" key="2">
    <source>
        <dbReference type="EMBL" id="OMJ28801.1"/>
    </source>
</evidence>
<sequence length="809" mass="91190">MFSNLNSIKNSRVKGWYWTVEPAKTVINAYYKLAESGLNVKCPEKLCSGVNSFIRNMYGLGINAKACFECSKCHKKFKVENFYTDVLNGLIDDLPLPTDYQQDINEISILTSSEGEAIDYGDIKSSIRKKVSHFRPFDKTPLKPDDFKSADKLLSFKSSKSASIPRSKQAINLVSNSDPNKRIFNKIYQAIPRKRFQEPADVSIDKDEYSLLTFKEMVKKLDHETPTNQPFQKEIPLIADDVKTLYTPTPTSKHKTEIEKKIDDLFIMIQGIKNENETIKSKLDSALSIGNLANNSEMSTEKEISPEASISELFNGEENYSNAPDGLKKPRTYAQVAKMNASSKNKAEIKKVYDALKACVGCKNSDYSGPYLNSGTAAEKTHKLSRIFIQGINRMPYRDLKRNLFALRFQLSRIFSIDFIGTRTVEFVVEASYAKSFTKKMESYEYFKVLKDVNPALPSEKNASPETFELTRNAFIKRIKRAYESSKKTFFKNFLQDLAKEHNFSITSEQPSDLSNHRLDDMEIEIDPINSEIAQALVNLTGNNSSPGFMADIKAAAVDSPKSDFDEKKIDDVLKSVQVTPTRKGIKVSEMLMEKYKKKFLKSDSPYSKRKRSSATSISFPPPKFQNTEQLEYPDIAAEFDEDFKEFTRLDNYYIPGEKDEKHWIEGVGFSSIPSQETVIISNSDFEKEVNLNSLSPKNSTPIKPIVNITKQSFADYAPFELPPNNAATVTGRIASPKFRPSSVSLSESSNASDSSILVMDPSGSKRSRAKAIKKIVSDSDSDIPAIAKKLSYKEKSARDTKSDNDEMC</sequence>